<dbReference type="InterPro" id="IPR025857">
    <property type="entry name" value="MacB_PCD"/>
</dbReference>
<proteinExistence type="inferred from homology"/>
<protein>
    <submittedName>
        <fullName evidence="10">ABC transporter permease</fullName>
    </submittedName>
</protein>
<dbReference type="InterPro" id="IPR051447">
    <property type="entry name" value="Lipoprotein-release_system"/>
</dbReference>
<evidence type="ECO:0000256" key="3">
    <source>
        <dbReference type="ARBA" id="ARBA00022475"/>
    </source>
</evidence>
<feature type="transmembrane region" description="Helical" evidence="7">
    <location>
        <begin position="266"/>
        <end position="290"/>
    </location>
</feature>
<keyword evidence="3" id="KW-1003">Cell membrane</keyword>
<evidence type="ECO:0000256" key="4">
    <source>
        <dbReference type="ARBA" id="ARBA00022692"/>
    </source>
</evidence>
<keyword evidence="5 7" id="KW-1133">Transmembrane helix</keyword>
<evidence type="ECO:0000256" key="2">
    <source>
        <dbReference type="ARBA" id="ARBA00005236"/>
    </source>
</evidence>
<comment type="caution">
    <text evidence="10">The sequence shown here is derived from an EMBL/GenBank/DDBJ whole genome shotgun (WGS) entry which is preliminary data.</text>
</comment>
<evidence type="ECO:0000313" key="10">
    <source>
        <dbReference type="EMBL" id="MBS2097688.1"/>
    </source>
</evidence>
<dbReference type="PANTHER" id="PTHR30489">
    <property type="entry name" value="LIPOPROTEIN-RELEASING SYSTEM TRANSMEMBRANE PROTEIN LOLE"/>
    <property type="match status" value="1"/>
</dbReference>
<evidence type="ECO:0000256" key="6">
    <source>
        <dbReference type="ARBA" id="ARBA00023136"/>
    </source>
</evidence>
<sequence length="406" mass="44690">MILSISWRNVWRSKTRSAVILFAIALGIFTGVFNYAFYNGMAIQRINSAISTEASHIQLHQKGYLEEPDEKKYIENATTLAVDIAAEDSVQATCSRFIVQGMIQSPTTSSGIKIMGINPEIESTVTNLHTKIKDGAYFEGIKRNPVVIGQKLADKLKLKIRSKVVITFADKEGYISGASFRVAGIYQTANNMYDQTNIFVRAEDLTSLYGVDASAGHEIAVLLNHSENVPAVLANLESKYSKYDVKEWRQIMPEVSMLESSLDISMYIFMIIILLALVFGIINTMLMAVLERTKELGMLMSIGMNKSRVFKMIMIETVFLSLIGGVVGIIMGAVVTIATANSGIDISMVSEGFGAMGYDSIVYPVLKIKNVIDVVIMVFITGMLAAIYPALKALKLKPAEAIRIDM</sequence>
<accession>A0ABS5JS80</accession>
<dbReference type="PANTHER" id="PTHR30489:SF0">
    <property type="entry name" value="LIPOPROTEIN-RELEASING SYSTEM TRANSMEMBRANE PROTEIN LOLE"/>
    <property type="match status" value="1"/>
</dbReference>
<evidence type="ECO:0000259" key="9">
    <source>
        <dbReference type="Pfam" id="PF12704"/>
    </source>
</evidence>
<comment type="similarity">
    <text evidence="2">Belongs to the ABC-4 integral membrane protein family. LolC/E subfamily.</text>
</comment>
<comment type="subcellular location">
    <subcellularLocation>
        <location evidence="1">Cell membrane</location>
        <topology evidence="1">Multi-pass membrane protein</topology>
    </subcellularLocation>
</comment>
<dbReference type="Pfam" id="PF02687">
    <property type="entry name" value="FtsX"/>
    <property type="match status" value="1"/>
</dbReference>
<feature type="domain" description="MacB-like periplasmic core" evidence="9">
    <location>
        <begin position="17"/>
        <end position="238"/>
    </location>
</feature>
<dbReference type="RefSeq" id="WP_212214410.1">
    <property type="nucleotide sequence ID" value="NZ_JAGUCO010000002.1"/>
</dbReference>
<dbReference type="EMBL" id="JAGUCO010000002">
    <property type="protein sequence ID" value="MBS2097688.1"/>
    <property type="molecule type" value="Genomic_DNA"/>
</dbReference>
<evidence type="ECO:0000256" key="1">
    <source>
        <dbReference type="ARBA" id="ARBA00004651"/>
    </source>
</evidence>
<feature type="transmembrane region" description="Helical" evidence="7">
    <location>
        <begin position="18"/>
        <end position="38"/>
    </location>
</feature>
<gene>
    <name evidence="10" type="ORF">KEM10_05310</name>
</gene>
<evidence type="ECO:0000256" key="5">
    <source>
        <dbReference type="ARBA" id="ARBA00022989"/>
    </source>
</evidence>
<keyword evidence="4 7" id="KW-0812">Transmembrane</keyword>
<name>A0ABS5JS80_9BACT</name>
<evidence type="ECO:0000259" key="8">
    <source>
        <dbReference type="Pfam" id="PF02687"/>
    </source>
</evidence>
<evidence type="ECO:0000256" key="7">
    <source>
        <dbReference type="SAM" id="Phobius"/>
    </source>
</evidence>
<feature type="transmembrane region" description="Helical" evidence="7">
    <location>
        <begin position="310"/>
        <end position="338"/>
    </location>
</feature>
<feature type="domain" description="ABC3 transporter permease C-terminal" evidence="8">
    <location>
        <begin position="268"/>
        <end position="398"/>
    </location>
</feature>
<dbReference type="Proteomes" id="UP000708576">
    <property type="component" value="Unassembled WGS sequence"/>
</dbReference>
<reference evidence="10 11" key="1">
    <citation type="journal article" date="2015" name="Int. J. Syst. Evol. Microbiol.">
        <title>Carboxylicivirga linearis sp. nov., isolated from a sea cucumber culture pond.</title>
        <authorList>
            <person name="Wang F.Q."/>
            <person name="Zhou Y.X."/>
            <person name="Lin X.Z."/>
            <person name="Chen G.J."/>
            <person name="Du Z.J."/>
        </authorList>
    </citation>
    <scope>NUCLEOTIDE SEQUENCE [LARGE SCALE GENOMIC DNA]</scope>
    <source>
        <strain evidence="10 11">FB218</strain>
    </source>
</reference>
<keyword evidence="6 7" id="KW-0472">Membrane</keyword>
<feature type="transmembrane region" description="Helical" evidence="7">
    <location>
        <begin position="371"/>
        <end position="391"/>
    </location>
</feature>
<dbReference type="Pfam" id="PF12704">
    <property type="entry name" value="MacB_PCD"/>
    <property type="match status" value="1"/>
</dbReference>
<organism evidence="10 11">
    <name type="scientific">Carboxylicivirga linearis</name>
    <dbReference type="NCBI Taxonomy" id="1628157"/>
    <lineage>
        <taxon>Bacteria</taxon>
        <taxon>Pseudomonadati</taxon>
        <taxon>Bacteroidota</taxon>
        <taxon>Bacteroidia</taxon>
        <taxon>Marinilabiliales</taxon>
        <taxon>Marinilabiliaceae</taxon>
        <taxon>Carboxylicivirga</taxon>
    </lineage>
</organism>
<keyword evidence="11" id="KW-1185">Reference proteome</keyword>
<evidence type="ECO:0000313" key="11">
    <source>
        <dbReference type="Proteomes" id="UP000708576"/>
    </source>
</evidence>
<dbReference type="InterPro" id="IPR003838">
    <property type="entry name" value="ABC3_permease_C"/>
</dbReference>